<dbReference type="PANTHER" id="PTHR33129:SF1">
    <property type="entry name" value="ATP-BINDING PROTEIN"/>
    <property type="match status" value="1"/>
</dbReference>
<evidence type="ECO:0000313" key="2">
    <source>
        <dbReference type="Proteomes" id="UP000053593"/>
    </source>
</evidence>
<name>A0A0D0C0S6_9AGAR</name>
<dbReference type="OrthoDB" id="19861at2759"/>
<dbReference type="HOGENOM" id="CLU_033454_0_0_1"/>
<dbReference type="EMBL" id="KN834770">
    <property type="protein sequence ID" value="KIK61791.1"/>
    <property type="molecule type" value="Genomic_DNA"/>
</dbReference>
<evidence type="ECO:0008006" key="3">
    <source>
        <dbReference type="Google" id="ProtNLM"/>
    </source>
</evidence>
<organism evidence="1 2">
    <name type="scientific">Collybiopsis luxurians FD-317 M1</name>
    <dbReference type="NCBI Taxonomy" id="944289"/>
    <lineage>
        <taxon>Eukaryota</taxon>
        <taxon>Fungi</taxon>
        <taxon>Dikarya</taxon>
        <taxon>Basidiomycota</taxon>
        <taxon>Agaricomycotina</taxon>
        <taxon>Agaricomycetes</taxon>
        <taxon>Agaricomycetidae</taxon>
        <taxon>Agaricales</taxon>
        <taxon>Marasmiineae</taxon>
        <taxon>Omphalotaceae</taxon>
        <taxon>Collybiopsis</taxon>
        <taxon>Collybiopsis luxurians</taxon>
    </lineage>
</organism>
<sequence>MASWVPKNPAVYPCTTFTRMKVKNLGQSVPSHIWTFVHNQEVLMVRQEFHDALTAINQWLIAERDGRKPINIPFTPTDALAKASTECPNPFLTDQVTAHLRLVITGLPGIGKTHFIHYIWVLRICLDLPTILCESQELLLWKNGHLYGTRLTDLSFSLLQEYVPEDTWCLFDSNNEVAEVPYVMYKYPCFILQASFPRENRLEWTRKTSVTFFLMREWSADELVAGLQIQPSGFNHSSANQLRTFCLKLGGSARDAYLNAYTLDTTLKTIKNNATLLDFSSLFYNLSVGLSNPSSHFPIIKKDFSHQYASVYPSTDDDRTQCEVRPGSDLIMEIVWEAIAQKEQMSTMDLFSRLMSERDIPDRSLGAFLYDNHYHPYLCSGRPLPCYHMTVKNPSSSYLTQSWSSLKADKEAEPEPFTFVIPDNVRIVYFFSAEDLLLEENTYYVPRAHNFPTFDSMAFCQYPGARVVCKAWIQDN</sequence>
<dbReference type="Proteomes" id="UP000053593">
    <property type="component" value="Unassembled WGS sequence"/>
</dbReference>
<evidence type="ECO:0000313" key="1">
    <source>
        <dbReference type="EMBL" id="KIK61791.1"/>
    </source>
</evidence>
<protein>
    <recommendedName>
        <fullName evidence="3">Crinkler (CRN) family protein</fullName>
    </recommendedName>
</protein>
<gene>
    <name evidence="1" type="ORF">GYMLUDRAFT_577853</name>
</gene>
<reference evidence="1 2" key="1">
    <citation type="submission" date="2014-04" db="EMBL/GenBank/DDBJ databases">
        <title>Evolutionary Origins and Diversification of the Mycorrhizal Mutualists.</title>
        <authorList>
            <consortium name="DOE Joint Genome Institute"/>
            <consortium name="Mycorrhizal Genomics Consortium"/>
            <person name="Kohler A."/>
            <person name="Kuo A."/>
            <person name="Nagy L.G."/>
            <person name="Floudas D."/>
            <person name="Copeland A."/>
            <person name="Barry K.W."/>
            <person name="Cichocki N."/>
            <person name="Veneault-Fourrey C."/>
            <person name="LaButti K."/>
            <person name="Lindquist E.A."/>
            <person name="Lipzen A."/>
            <person name="Lundell T."/>
            <person name="Morin E."/>
            <person name="Murat C."/>
            <person name="Riley R."/>
            <person name="Ohm R."/>
            <person name="Sun H."/>
            <person name="Tunlid A."/>
            <person name="Henrissat B."/>
            <person name="Grigoriev I.V."/>
            <person name="Hibbett D.S."/>
            <person name="Martin F."/>
        </authorList>
    </citation>
    <scope>NUCLEOTIDE SEQUENCE [LARGE SCALE GENOMIC DNA]</scope>
    <source>
        <strain evidence="1 2">FD-317 M1</strain>
    </source>
</reference>
<keyword evidence="2" id="KW-1185">Reference proteome</keyword>
<dbReference type="AlphaFoldDB" id="A0A0D0C0S6"/>
<proteinExistence type="predicted"/>
<accession>A0A0D0C0S6</accession>
<dbReference type="PANTHER" id="PTHR33129">
    <property type="entry name" value="PROTEIN KINASE DOMAIN-CONTAINING PROTEIN-RELATED"/>
    <property type="match status" value="1"/>
</dbReference>
<dbReference type="InterPro" id="IPR052980">
    <property type="entry name" value="Crinkler_effector"/>
</dbReference>